<evidence type="ECO:0000256" key="1">
    <source>
        <dbReference type="SAM" id="SignalP"/>
    </source>
</evidence>
<proteinExistence type="predicted"/>
<dbReference type="AlphaFoldDB" id="A0A4R3UV55"/>
<organism evidence="2 3">
    <name type="scientific">Roseateles saccharophilus</name>
    <name type="common">Pseudomonas saccharophila</name>
    <dbReference type="NCBI Taxonomy" id="304"/>
    <lineage>
        <taxon>Bacteria</taxon>
        <taxon>Pseudomonadati</taxon>
        <taxon>Pseudomonadota</taxon>
        <taxon>Betaproteobacteria</taxon>
        <taxon>Burkholderiales</taxon>
        <taxon>Sphaerotilaceae</taxon>
        <taxon>Roseateles</taxon>
    </lineage>
</organism>
<accession>A0A4R3UV55</accession>
<dbReference type="RefSeq" id="WP_132573171.1">
    <property type="nucleotide sequence ID" value="NZ_CBCSGL010000013.1"/>
</dbReference>
<gene>
    <name evidence="2" type="ORF">EV671_101793</name>
</gene>
<dbReference type="Proteomes" id="UP000295110">
    <property type="component" value="Unassembled WGS sequence"/>
</dbReference>
<evidence type="ECO:0000313" key="2">
    <source>
        <dbReference type="EMBL" id="TCU94448.1"/>
    </source>
</evidence>
<evidence type="ECO:0000313" key="3">
    <source>
        <dbReference type="Proteomes" id="UP000295110"/>
    </source>
</evidence>
<keyword evidence="3" id="KW-1185">Reference proteome</keyword>
<comment type="caution">
    <text evidence="2">The sequence shown here is derived from an EMBL/GenBank/DDBJ whole genome shotgun (WGS) entry which is preliminary data.</text>
</comment>
<keyword evidence="1" id="KW-0732">Signal</keyword>
<sequence length="120" mass="12059">MKPLAAVLLAAALALAAGGAAAQPSCGDLVAAYEAELALSQRCEVGAPDACGATRPRTPQDACRCQVAVNPARTAELDRLLAQFDTQACPRKPLVCNRACTKPARACAAAPGAAPSCAGR</sequence>
<dbReference type="EMBL" id="SMBU01000017">
    <property type="protein sequence ID" value="TCU94448.1"/>
    <property type="molecule type" value="Genomic_DNA"/>
</dbReference>
<feature type="chain" id="PRO_5020811284" description="Cysteine rich repeat protein" evidence="1">
    <location>
        <begin position="23"/>
        <end position="120"/>
    </location>
</feature>
<feature type="signal peptide" evidence="1">
    <location>
        <begin position="1"/>
        <end position="22"/>
    </location>
</feature>
<evidence type="ECO:0008006" key="4">
    <source>
        <dbReference type="Google" id="ProtNLM"/>
    </source>
</evidence>
<reference evidence="2 3" key="1">
    <citation type="submission" date="2019-03" db="EMBL/GenBank/DDBJ databases">
        <title>Genomic Encyclopedia of Type Strains, Phase IV (KMG-IV): sequencing the most valuable type-strain genomes for metagenomic binning, comparative biology and taxonomic classification.</title>
        <authorList>
            <person name="Goeker M."/>
        </authorList>
    </citation>
    <scope>NUCLEOTIDE SEQUENCE [LARGE SCALE GENOMIC DNA]</scope>
    <source>
        <strain evidence="2 3">DSM 654</strain>
    </source>
</reference>
<protein>
    <recommendedName>
        <fullName evidence="4">Cysteine rich repeat protein</fullName>
    </recommendedName>
</protein>
<name>A0A4R3UV55_ROSSA</name>